<dbReference type="InterPro" id="IPR051906">
    <property type="entry name" value="TolC-like"/>
</dbReference>
<evidence type="ECO:0000256" key="6">
    <source>
        <dbReference type="ARBA" id="ARBA00023237"/>
    </source>
</evidence>
<keyword evidence="5" id="KW-0472">Membrane</keyword>
<dbReference type="PANTHER" id="PTHR30026:SF20">
    <property type="entry name" value="OUTER MEMBRANE PROTEIN TOLC"/>
    <property type="match status" value="1"/>
</dbReference>
<keyword evidence="4" id="KW-0812">Transmembrane</keyword>
<dbReference type="GO" id="GO:0015288">
    <property type="term" value="F:porin activity"/>
    <property type="evidence" value="ECO:0007669"/>
    <property type="project" value="TreeGrafter"/>
</dbReference>
<evidence type="ECO:0000256" key="5">
    <source>
        <dbReference type="ARBA" id="ARBA00023136"/>
    </source>
</evidence>
<proteinExistence type="predicted"/>
<keyword evidence="2" id="KW-0813">Transport</keyword>
<dbReference type="Gene3D" id="1.20.1600.10">
    <property type="entry name" value="Outer membrane efflux proteins (OEP)"/>
    <property type="match status" value="1"/>
</dbReference>
<evidence type="ECO:0000313" key="7">
    <source>
        <dbReference type="EMBL" id="MPM85176.1"/>
    </source>
</evidence>
<reference evidence="7" key="1">
    <citation type="submission" date="2019-08" db="EMBL/GenBank/DDBJ databases">
        <authorList>
            <person name="Kucharzyk K."/>
            <person name="Murdoch R.W."/>
            <person name="Higgins S."/>
            <person name="Loffler F."/>
        </authorList>
    </citation>
    <scope>NUCLEOTIDE SEQUENCE</scope>
</reference>
<evidence type="ECO:0008006" key="8">
    <source>
        <dbReference type="Google" id="ProtNLM"/>
    </source>
</evidence>
<sequence>MENFIADISAEYYNYVRQTLQMQNLRQAVNLSRERLRIVEARYQIGSLSRLDLQQARVDFNTDSSQLIQQYEVLHSSRIRLNEMMGTDNVEQQFMAADTTISFNPMLSKSELFDNMMKVNAVLLLTEKNKLLSELDLKTLQSQNYPYLRLNGGYGFTHFDYNKGSLNKQRNWGPSVGVTLGFDIFDGFNRSREQKNARIRISSRELLVERQKLMLQSDFANMWLAYQNNILLTNLEKESLENAQINYEIAMDRYKLGDLSGILLREAQVGLLQAEQRILTAQYNTKLYEISLLQISGKIVGG</sequence>
<dbReference type="GO" id="GO:0009279">
    <property type="term" value="C:cell outer membrane"/>
    <property type="evidence" value="ECO:0007669"/>
    <property type="project" value="UniProtKB-SubCell"/>
</dbReference>
<organism evidence="7">
    <name type="scientific">bioreactor metagenome</name>
    <dbReference type="NCBI Taxonomy" id="1076179"/>
    <lineage>
        <taxon>unclassified sequences</taxon>
        <taxon>metagenomes</taxon>
        <taxon>ecological metagenomes</taxon>
    </lineage>
</organism>
<evidence type="ECO:0000256" key="4">
    <source>
        <dbReference type="ARBA" id="ARBA00022692"/>
    </source>
</evidence>
<comment type="caution">
    <text evidence="7">The sequence shown here is derived from an EMBL/GenBank/DDBJ whole genome shotgun (WGS) entry which is preliminary data.</text>
</comment>
<dbReference type="PANTHER" id="PTHR30026">
    <property type="entry name" value="OUTER MEMBRANE PROTEIN TOLC"/>
    <property type="match status" value="1"/>
</dbReference>
<evidence type="ECO:0000256" key="2">
    <source>
        <dbReference type="ARBA" id="ARBA00022448"/>
    </source>
</evidence>
<dbReference type="GO" id="GO:1990281">
    <property type="term" value="C:efflux pump complex"/>
    <property type="evidence" value="ECO:0007669"/>
    <property type="project" value="TreeGrafter"/>
</dbReference>
<evidence type="ECO:0000256" key="3">
    <source>
        <dbReference type="ARBA" id="ARBA00022452"/>
    </source>
</evidence>
<dbReference type="Pfam" id="PF02321">
    <property type="entry name" value="OEP"/>
    <property type="match status" value="1"/>
</dbReference>
<dbReference type="SUPFAM" id="SSF56954">
    <property type="entry name" value="Outer membrane efflux proteins (OEP)"/>
    <property type="match status" value="1"/>
</dbReference>
<dbReference type="EMBL" id="VSSQ01033543">
    <property type="protein sequence ID" value="MPM85176.1"/>
    <property type="molecule type" value="Genomic_DNA"/>
</dbReference>
<evidence type="ECO:0000256" key="1">
    <source>
        <dbReference type="ARBA" id="ARBA00004442"/>
    </source>
</evidence>
<protein>
    <recommendedName>
        <fullName evidence="8">Outer membrane protein TolC</fullName>
    </recommendedName>
</protein>
<accession>A0A645D728</accession>
<dbReference type="GO" id="GO:0015562">
    <property type="term" value="F:efflux transmembrane transporter activity"/>
    <property type="evidence" value="ECO:0007669"/>
    <property type="project" value="InterPro"/>
</dbReference>
<keyword evidence="3" id="KW-1134">Transmembrane beta strand</keyword>
<keyword evidence="6" id="KW-0998">Cell outer membrane</keyword>
<gene>
    <name evidence="7" type="ORF">SDC9_132254</name>
</gene>
<dbReference type="AlphaFoldDB" id="A0A645D728"/>
<dbReference type="InterPro" id="IPR003423">
    <property type="entry name" value="OMP_efflux"/>
</dbReference>
<comment type="subcellular location">
    <subcellularLocation>
        <location evidence="1">Cell outer membrane</location>
    </subcellularLocation>
</comment>
<name>A0A645D728_9ZZZZ</name>